<feature type="domain" description="TsaA-like" evidence="3">
    <location>
        <begin position="110"/>
        <end position="256"/>
    </location>
</feature>
<comment type="similarity">
    <text evidence="2">Belongs to the tRNA methyltransferase O family.</text>
</comment>
<dbReference type="PROSITE" id="PS51668">
    <property type="entry name" value="TSAA_2"/>
    <property type="match status" value="1"/>
</dbReference>
<dbReference type="RefSeq" id="XP_005649797.1">
    <property type="nucleotide sequence ID" value="XM_005649740.1"/>
</dbReference>
<evidence type="ECO:0000313" key="4">
    <source>
        <dbReference type="EMBL" id="EIE25253.1"/>
    </source>
</evidence>
<dbReference type="InterPro" id="IPR036413">
    <property type="entry name" value="YaeB-like_sf"/>
</dbReference>
<dbReference type="OrthoDB" id="4882at2759"/>
<dbReference type="SUPFAM" id="SSF118196">
    <property type="entry name" value="YaeB-like"/>
    <property type="match status" value="1"/>
</dbReference>
<evidence type="ECO:0000259" key="3">
    <source>
        <dbReference type="PROSITE" id="PS51668"/>
    </source>
</evidence>
<dbReference type="AlphaFoldDB" id="I0Z3N4"/>
<dbReference type="EMBL" id="AGSI01000004">
    <property type="protein sequence ID" value="EIE25253.1"/>
    <property type="molecule type" value="Genomic_DNA"/>
</dbReference>
<dbReference type="InterPro" id="IPR023370">
    <property type="entry name" value="TrmO-like_N"/>
</dbReference>
<dbReference type="Proteomes" id="UP000007264">
    <property type="component" value="Unassembled WGS sequence"/>
</dbReference>
<reference evidence="4 5" key="1">
    <citation type="journal article" date="2012" name="Genome Biol.">
        <title>The genome of the polar eukaryotic microalga coccomyxa subellipsoidea reveals traits of cold adaptation.</title>
        <authorList>
            <person name="Blanc G."/>
            <person name="Agarkova I."/>
            <person name="Grimwood J."/>
            <person name="Kuo A."/>
            <person name="Brueggeman A."/>
            <person name="Dunigan D."/>
            <person name="Gurnon J."/>
            <person name="Ladunga I."/>
            <person name="Lindquist E."/>
            <person name="Lucas S."/>
            <person name="Pangilinan J."/>
            <person name="Proschold T."/>
            <person name="Salamov A."/>
            <person name="Schmutz J."/>
            <person name="Weeks D."/>
            <person name="Yamada T."/>
            <person name="Claverie J.M."/>
            <person name="Grigoriev I."/>
            <person name="Van Etten J."/>
            <person name="Lomsadze A."/>
            <person name="Borodovsky M."/>
        </authorList>
    </citation>
    <scope>NUCLEOTIDE SEQUENCE [LARGE SCALE GENOMIC DNA]</scope>
    <source>
        <strain evidence="4 5">C-169</strain>
    </source>
</reference>
<dbReference type="PANTHER" id="PTHR12818:SF0">
    <property type="entry name" value="TRNA (ADENINE(37)-N6)-METHYLTRANSFERASE"/>
    <property type="match status" value="1"/>
</dbReference>
<accession>I0Z3N4</accession>
<evidence type="ECO:0000256" key="2">
    <source>
        <dbReference type="ARBA" id="ARBA00033753"/>
    </source>
</evidence>
<dbReference type="eggNOG" id="KOG2942">
    <property type="taxonomic scope" value="Eukaryota"/>
</dbReference>
<dbReference type="PANTHER" id="PTHR12818">
    <property type="entry name" value="TRNA (ADENINE(37)-N6)-METHYLTRANSFERASE"/>
    <property type="match status" value="1"/>
</dbReference>
<dbReference type="KEGG" id="csl:COCSUDRAFT_35707"/>
<protein>
    <recommendedName>
        <fullName evidence="3">TsaA-like domain-containing protein</fullName>
    </recommendedName>
</protein>
<dbReference type="Pfam" id="PF01980">
    <property type="entry name" value="TrmO_N"/>
    <property type="match status" value="1"/>
</dbReference>
<evidence type="ECO:0000256" key="1">
    <source>
        <dbReference type="ARBA" id="ARBA00022691"/>
    </source>
</evidence>
<evidence type="ECO:0000313" key="5">
    <source>
        <dbReference type="Proteomes" id="UP000007264"/>
    </source>
</evidence>
<dbReference type="NCBIfam" id="TIGR00104">
    <property type="entry name" value="tRNA_TsaA"/>
    <property type="match status" value="1"/>
</dbReference>
<gene>
    <name evidence="4" type="ORF">COCSUDRAFT_35707</name>
</gene>
<dbReference type="InterPro" id="IPR036414">
    <property type="entry name" value="YaeB_N_sf"/>
</dbReference>
<organism evidence="4 5">
    <name type="scientific">Coccomyxa subellipsoidea (strain C-169)</name>
    <name type="common">Green microalga</name>
    <dbReference type="NCBI Taxonomy" id="574566"/>
    <lineage>
        <taxon>Eukaryota</taxon>
        <taxon>Viridiplantae</taxon>
        <taxon>Chlorophyta</taxon>
        <taxon>core chlorophytes</taxon>
        <taxon>Trebouxiophyceae</taxon>
        <taxon>Trebouxiophyceae incertae sedis</taxon>
        <taxon>Coccomyxaceae</taxon>
        <taxon>Coccomyxa</taxon>
        <taxon>Coccomyxa subellipsoidea</taxon>
    </lineage>
</organism>
<keyword evidence="1" id="KW-0949">S-adenosyl-L-methionine</keyword>
<sequence>MTIGVLATCIATGMVGCLAYYLERCRRKIAEAALVDTKKALELQVTARAAERTGRIRAEVEQALQNSEIISLRQQSELESSHPPCIVQKKLREQLATPARTAAPEAAYPLAPIGHLQSCFSQRNGTPRQPLLARNARAKLVLRPDVPAGCLEGLEQYSHVWILFIFHCNTDLQRLWSPSHATDGLKAKVQVPRLNGGRMGVLATRSPHRPAPIGLSVAEVITVKGRTLIVGGADIVDGSPVLDVKPYLPFCDSLPSASAPPWVSDDLPEDALSIADVAISEAAEEQLRDCWAAKGAAMRELYPEFSDFLALITQVLARDVRSVHQRLHVRYPYFKRITSPPS</sequence>
<keyword evidence="5" id="KW-1185">Reference proteome</keyword>
<dbReference type="CDD" id="cd09281">
    <property type="entry name" value="UPF0066"/>
    <property type="match status" value="1"/>
</dbReference>
<dbReference type="InterPro" id="IPR040372">
    <property type="entry name" value="YaeB-like"/>
</dbReference>
<name>I0Z3N4_COCSC</name>
<dbReference type="FunFam" id="2.40.30.70:FF:000003">
    <property type="entry name" value="tRNA (Adenine(37)-N6)-methyltransferase isoform A"/>
    <property type="match status" value="1"/>
</dbReference>
<comment type="caution">
    <text evidence="4">The sequence shown here is derived from an EMBL/GenBank/DDBJ whole genome shotgun (WGS) entry which is preliminary data.</text>
</comment>
<proteinExistence type="inferred from homology"/>
<dbReference type="Gene3D" id="2.40.30.70">
    <property type="entry name" value="YaeB-like"/>
    <property type="match status" value="1"/>
</dbReference>
<dbReference type="GeneID" id="17043255"/>